<evidence type="ECO:0000313" key="7">
    <source>
        <dbReference type="Proteomes" id="UP000272464"/>
    </source>
</evidence>
<feature type="domain" description="SpoOB alpha-helical" evidence="5">
    <location>
        <begin position="67"/>
        <end position="118"/>
    </location>
</feature>
<dbReference type="AlphaFoldDB" id="A0A433X107"/>
<sequence>MKYRKSAPIVALMLALVPMIAVYFAHSLILHLAACVWGGLIGLSYFQVMKRQKEKETKRLLDSFQRTATATLGHHRHDWMNDLQILYGYIQLGKHDKLVHCVERIKERMNIESSISKLGIPSLVFYLQSFREVNRSIHLDVEIEEGLQLSDLLDAGQAEELTDAIMDTVRAFQFAGRSSWGEVLELRMSIFTENQEIVVMFEQDGDYGNAEILRQRIEETVQGKRVRAEQTEPLQASFELRIPC</sequence>
<dbReference type="EMBL" id="RZNX01000015">
    <property type="protein sequence ID" value="RUT27813.1"/>
    <property type="molecule type" value="Genomic_DNA"/>
</dbReference>
<dbReference type="Pfam" id="PF14689">
    <property type="entry name" value="SPOB_a"/>
    <property type="match status" value="1"/>
</dbReference>
<evidence type="ECO:0000256" key="1">
    <source>
        <dbReference type="ARBA" id="ARBA00022553"/>
    </source>
</evidence>
<name>A0A433X107_9BACL</name>
<evidence type="ECO:0000256" key="2">
    <source>
        <dbReference type="ARBA" id="ARBA00022679"/>
    </source>
</evidence>
<dbReference type="Proteomes" id="UP000272464">
    <property type="component" value="Unassembled WGS sequence"/>
</dbReference>
<evidence type="ECO:0000256" key="3">
    <source>
        <dbReference type="ARBA" id="ARBA00022777"/>
    </source>
</evidence>
<dbReference type="SUPFAM" id="SSF55890">
    <property type="entry name" value="Sporulation response regulatory protein Spo0B"/>
    <property type="match status" value="1"/>
</dbReference>
<dbReference type="InterPro" id="IPR039506">
    <property type="entry name" value="SPOB_a"/>
</dbReference>
<organism evidence="6 7">
    <name type="scientific">Paenibacillus zeisoli</name>
    <dbReference type="NCBI Taxonomy" id="2496267"/>
    <lineage>
        <taxon>Bacteria</taxon>
        <taxon>Bacillati</taxon>
        <taxon>Bacillota</taxon>
        <taxon>Bacilli</taxon>
        <taxon>Bacillales</taxon>
        <taxon>Paenibacillaceae</taxon>
        <taxon>Paenibacillus</taxon>
    </lineage>
</organism>
<keyword evidence="4" id="KW-1133">Transmembrane helix</keyword>
<reference evidence="6 7" key="1">
    <citation type="submission" date="2018-12" db="EMBL/GenBank/DDBJ databases">
        <authorList>
            <person name="Sun L."/>
            <person name="Chen Z."/>
        </authorList>
    </citation>
    <scope>NUCLEOTIDE SEQUENCE [LARGE SCALE GENOMIC DNA]</scope>
    <source>
        <strain evidence="6 7">3-5-3</strain>
    </source>
</reference>
<dbReference type="Gene3D" id="1.10.287.130">
    <property type="match status" value="1"/>
</dbReference>
<keyword evidence="2" id="KW-0808">Transferase</keyword>
<keyword evidence="7" id="KW-1185">Reference proteome</keyword>
<accession>A0A433X107</accession>
<protein>
    <recommendedName>
        <fullName evidence="5">SpoOB alpha-helical domain-containing protein</fullName>
    </recommendedName>
</protein>
<gene>
    <name evidence="6" type="ORF">EJP77_19940</name>
</gene>
<comment type="caution">
    <text evidence="6">The sequence shown here is derived from an EMBL/GenBank/DDBJ whole genome shotgun (WGS) entry which is preliminary data.</text>
</comment>
<dbReference type="OrthoDB" id="2375606at2"/>
<keyword evidence="1" id="KW-0597">Phosphoprotein</keyword>
<keyword evidence="4" id="KW-0472">Membrane</keyword>
<keyword evidence="4" id="KW-0812">Transmembrane</keyword>
<dbReference type="RefSeq" id="WP_127201019.1">
    <property type="nucleotide sequence ID" value="NZ_RZNX01000015.1"/>
</dbReference>
<keyword evidence="3" id="KW-0418">Kinase</keyword>
<feature type="transmembrane region" description="Helical" evidence="4">
    <location>
        <begin position="7"/>
        <end position="24"/>
    </location>
</feature>
<proteinExistence type="predicted"/>
<evidence type="ECO:0000259" key="5">
    <source>
        <dbReference type="Pfam" id="PF14689"/>
    </source>
</evidence>
<evidence type="ECO:0000313" key="6">
    <source>
        <dbReference type="EMBL" id="RUT27813.1"/>
    </source>
</evidence>
<evidence type="ECO:0000256" key="4">
    <source>
        <dbReference type="SAM" id="Phobius"/>
    </source>
</evidence>
<feature type="transmembrane region" description="Helical" evidence="4">
    <location>
        <begin position="30"/>
        <end position="49"/>
    </location>
</feature>
<dbReference type="GO" id="GO:0000155">
    <property type="term" value="F:phosphorelay sensor kinase activity"/>
    <property type="evidence" value="ECO:0007669"/>
    <property type="project" value="InterPro"/>
</dbReference>
<dbReference type="InterPro" id="IPR016120">
    <property type="entry name" value="Sig_transdc_His_kin_SpoOB"/>
</dbReference>